<dbReference type="AlphaFoldDB" id="A0A9P6NN49"/>
<reference evidence="1" key="1">
    <citation type="submission" date="2013-11" db="EMBL/GenBank/DDBJ databases">
        <title>Genome sequence of the fusiform rust pathogen reveals effectors for host alternation and coevolution with pine.</title>
        <authorList>
            <consortium name="DOE Joint Genome Institute"/>
            <person name="Smith K."/>
            <person name="Pendleton A."/>
            <person name="Kubisiak T."/>
            <person name="Anderson C."/>
            <person name="Salamov A."/>
            <person name="Aerts A."/>
            <person name="Riley R."/>
            <person name="Clum A."/>
            <person name="Lindquist E."/>
            <person name="Ence D."/>
            <person name="Campbell M."/>
            <person name="Kronenberg Z."/>
            <person name="Feau N."/>
            <person name="Dhillon B."/>
            <person name="Hamelin R."/>
            <person name="Burleigh J."/>
            <person name="Smith J."/>
            <person name="Yandell M."/>
            <person name="Nelson C."/>
            <person name="Grigoriev I."/>
            <person name="Davis J."/>
        </authorList>
    </citation>
    <scope>NUCLEOTIDE SEQUENCE</scope>
    <source>
        <strain evidence="1">G11</strain>
    </source>
</reference>
<evidence type="ECO:0000313" key="2">
    <source>
        <dbReference type="Proteomes" id="UP000886653"/>
    </source>
</evidence>
<proteinExistence type="predicted"/>
<dbReference type="Proteomes" id="UP000886653">
    <property type="component" value="Unassembled WGS sequence"/>
</dbReference>
<organism evidence="1 2">
    <name type="scientific">Cronartium quercuum f. sp. fusiforme G11</name>
    <dbReference type="NCBI Taxonomy" id="708437"/>
    <lineage>
        <taxon>Eukaryota</taxon>
        <taxon>Fungi</taxon>
        <taxon>Dikarya</taxon>
        <taxon>Basidiomycota</taxon>
        <taxon>Pucciniomycotina</taxon>
        <taxon>Pucciniomycetes</taxon>
        <taxon>Pucciniales</taxon>
        <taxon>Coleosporiaceae</taxon>
        <taxon>Cronartium</taxon>
    </lineage>
</organism>
<protein>
    <submittedName>
        <fullName evidence="1">Uncharacterized protein</fullName>
    </submittedName>
</protein>
<dbReference type="EMBL" id="MU167251">
    <property type="protein sequence ID" value="KAG0147197.1"/>
    <property type="molecule type" value="Genomic_DNA"/>
</dbReference>
<name>A0A9P6NN49_9BASI</name>
<accession>A0A9P6NN49</accession>
<evidence type="ECO:0000313" key="1">
    <source>
        <dbReference type="EMBL" id="KAG0147197.1"/>
    </source>
</evidence>
<gene>
    <name evidence="1" type="ORF">CROQUDRAFT_91827</name>
</gene>
<keyword evidence="2" id="KW-1185">Reference proteome</keyword>
<comment type="caution">
    <text evidence="1">The sequence shown here is derived from an EMBL/GenBank/DDBJ whole genome shotgun (WGS) entry which is preliminary data.</text>
</comment>
<sequence length="77" mass="8805">MLELAAEDARYHYAYHILVLDADIRFFNGFNMIEDIKALPDFRMPTSAKVIEKVDELVLAHGPILTPNETLFVVQVD</sequence>